<accession>D8LUA6</accession>
<feature type="compositionally biased region" description="Acidic residues" evidence="1">
    <location>
        <begin position="492"/>
        <end position="501"/>
    </location>
</feature>
<feature type="compositionally biased region" description="Basic and acidic residues" evidence="1">
    <location>
        <begin position="1853"/>
        <end position="1869"/>
    </location>
</feature>
<feature type="compositionally biased region" description="Low complexity" evidence="1">
    <location>
        <begin position="1539"/>
        <end position="1560"/>
    </location>
</feature>
<sequence>MGWASDNDDNAVDDVGEEFAPAWDQGRPAEFDGGSGGLDHEDFGQSSRSDSSADEQGMVSPHLQDPRHLREAAFLPDYDRVEDDDTDTDVKSDSDSSSGGDGQGALQSPSLSTCRGREESQSFSRAVRRRTRLSLDRERRRLDRVPRSQRLSQVRGHPLGGMTLLQLEERHLLDVGIGQMTRQLARRRGRGGGDGGGGVRQSNEDLLRRSARLIRRAQEERDSRLMIGNAAAYHPSSRYLGGDTRFSNAFRDEPWDGDVGGRSQSAGGRKGGGSTKRRSRRPASASRDRGSRRLMSSSFSLEPTGGGSRDRAYSTSDYNRQAWGRTLEAEAPPMGLYSGGGTRCSLKQRRPLSAKPALTSGWEPGRARTRGRGGNGDRWDHFDEDDRRAVHSRGERGTVRAEAGVRSNEDGGLDYSDMSDLSPHGIVEYTDEEEGPFNVDELERVAASYLLRPRASVCLSSAAVDDDERFADDGSVYIYRENERPPLGNEQLGEEQEDEYDERGGGGVDGSYNRGNFFDAPSVQSCERALPRGETERWQEERHRTRKVGGSSSDGGGPEGYLYRGGLLQQSEAGRGERGSRRGGAGHTSAGANQKDHNRPGSPSRHSWSPRQQQQQKQQQQQQHRHQPRRVAESCSGPGHATRNEAGSGGLGDKHNEMRGGRTNDPSSAPHDGPRSQSDHNRCNVASLDGRDASPDRKSSRRCVPAENFVVPVPGASYSPKIDRGLRGWRDRDKSNSTRGPGEEHVDGAWKPNDKVREIVARLRSMILERQTSANRSIREVFGHFDRRRCGYVNVAEMRDALADLRIKLSAREATDLHSMMALDGGDRLSYAEFVVFVTDPHHSELQGKVCEQAAEQLEGVGRRSFNLDAAFRSVPAPLNAAFTGDSSSEGGGDPWPETAMVASAPSHQHMQQGKGHLATGGMSALRQGGLGVSAKAAAVDRHSCSESGLGDVGAEGEKQGVSAEEFLAGLRGLGLRLSVSDAHRLIVRFDVHGDGHLSTRRFISMVESSRPWTRALTRLAHQEEADEEADACLRAYRVHGEWPSAVEQSQGQGVALTLDADIVEMARYIGIRVSSDSSLLWIAADALAAPLPNGWAMHKSKEGRWFYHNDLTGQSRWDHPLDPHFRQLYLRERFGPGNSPEDKQVVLAHGPSAEASQQGTGVFAGEGNPHRQGGAGAVGAHGGPAAGHPNATPIVVSDRPPVMLPPRRMRPNVLDFTADKALDNLRARRLNVGGSSGSTLAGVTAVATAPAAVMRSASGPDINANPAVVDVNPSRHFHSSGELWTDGRVHVSNVPPASPAGPRRRRPVSASAVCEGLVDRELGLNVAATDVPCPSGSRLDEGRGGGTTRTTVHDRPRILDPRQNQRPSSSGASELAPTAKASRPRSATAALQRPPPVAPDHHHHYHHHQRPDYGGNVSGRGGEYNNDEHNQREVYMANRNRDQSRLFSAVSTPISANETNGGREEGQHFSQEDGSVRVRRLLPQGNRGGVAKWSAVEGETAEMQRHALEEGERSWLRSRLVELCTKLDEAEALAKGEQQYQQQQHHSYAYHQSQQQRQHFGAGDPTANQPRVESAGWGSERGEGGGEGGRGNGRLNEPSRQPNTFEDTGSGNVTSENDRGRVSGSRRDNEVLTNGENSGHVRHSSSGGNVDSNNKANGNTSGSNSSRLREEILELSHRMESLETRMLGRRGRSSSPTGQNAGGNDIDNGGDQEEHYRGHHDLGPERRAPTASLQATGTTATTNASAQQRFLQHGAADHGGKHTTLRHGSQDDLDYRSPERNKRANDLSKKSWSPPGGSSTGAGVRPPARAGSSSSTSSSAEPSLAFVARDLTSPHLHRWEGGNSAAGSRAATGRDRGEGRREQQKPAG</sequence>
<name>D8LUA6_ECTSI</name>
<dbReference type="PANTHER" id="PTHR21715">
    <property type="entry name" value="RH04127P"/>
    <property type="match status" value="1"/>
</dbReference>
<dbReference type="InterPro" id="IPR002048">
    <property type="entry name" value="EF_hand_dom"/>
</dbReference>
<feature type="region of interest" description="Disordered" evidence="1">
    <location>
        <begin position="1152"/>
        <end position="1179"/>
    </location>
</feature>
<dbReference type="PROSITE" id="PS50222">
    <property type="entry name" value="EF_HAND_2"/>
    <property type="match status" value="1"/>
</dbReference>
<dbReference type="InterPro" id="IPR011992">
    <property type="entry name" value="EF-hand-dom_pair"/>
</dbReference>
<feature type="compositionally biased region" description="Acidic residues" evidence="1">
    <location>
        <begin position="1"/>
        <end position="17"/>
    </location>
</feature>
<dbReference type="SUPFAM" id="SSF47473">
    <property type="entry name" value="EF-hand"/>
    <property type="match status" value="2"/>
</dbReference>
<feature type="compositionally biased region" description="Basic and acidic residues" evidence="1">
    <location>
        <begin position="1617"/>
        <end position="1631"/>
    </location>
</feature>
<dbReference type="EMBL" id="FN649232">
    <property type="protein sequence ID" value="CBN75447.1"/>
    <property type="molecule type" value="Genomic_DNA"/>
</dbReference>
<protein>
    <submittedName>
        <fullName evidence="4">WW domain containing protein</fullName>
    </submittedName>
</protein>
<feature type="compositionally biased region" description="Low complexity" evidence="1">
    <location>
        <begin position="603"/>
        <end position="622"/>
    </location>
</feature>
<feature type="region of interest" description="Disordered" evidence="1">
    <location>
        <begin position="479"/>
        <end position="702"/>
    </location>
</feature>
<evidence type="ECO:0000313" key="4">
    <source>
        <dbReference type="EMBL" id="CBN75447.1"/>
    </source>
</evidence>
<feature type="compositionally biased region" description="Low complexity" evidence="1">
    <location>
        <begin position="1699"/>
        <end position="1710"/>
    </location>
</feature>
<feature type="compositionally biased region" description="Basic and acidic residues" evidence="1">
    <location>
        <begin position="672"/>
        <end position="682"/>
    </location>
</feature>
<feature type="compositionally biased region" description="Low complexity" evidence="1">
    <location>
        <begin position="560"/>
        <end position="573"/>
    </location>
</feature>
<reference evidence="4 5" key="1">
    <citation type="journal article" date="2010" name="Nature">
        <title>The Ectocarpus genome and the independent evolution of multicellularity in brown algae.</title>
        <authorList>
            <person name="Cock J.M."/>
            <person name="Sterck L."/>
            <person name="Rouze P."/>
            <person name="Scornet D."/>
            <person name="Allen A.E."/>
            <person name="Amoutzias G."/>
            <person name="Anthouard V."/>
            <person name="Artiguenave F."/>
            <person name="Aury J.M."/>
            <person name="Badger J.H."/>
            <person name="Beszteri B."/>
            <person name="Billiau K."/>
            <person name="Bonnet E."/>
            <person name="Bothwell J.H."/>
            <person name="Bowler C."/>
            <person name="Boyen C."/>
            <person name="Brownlee C."/>
            <person name="Carrano C.J."/>
            <person name="Charrier B."/>
            <person name="Cho G.Y."/>
            <person name="Coelho S.M."/>
            <person name="Collen J."/>
            <person name="Corre E."/>
            <person name="Da Silva C."/>
            <person name="Delage L."/>
            <person name="Delaroque N."/>
            <person name="Dittami S.M."/>
            <person name="Doulbeau S."/>
            <person name="Elias M."/>
            <person name="Farnham G."/>
            <person name="Gachon C.M."/>
            <person name="Gschloessl B."/>
            <person name="Heesch S."/>
            <person name="Jabbari K."/>
            <person name="Jubin C."/>
            <person name="Kawai H."/>
            <person name="Kimura K."/>
            <person name="Kloareg B."/>
            <person name="Kupper F.C."/>
            <person name="Lang D."/>
            <person name="Le Bail A."/>
            <person name="Leblanc C."/>
            <person name="Lerouge P."/>
            <person name="Lohr M."/>
            <person name="Lopez P.J."/>
            <person name="Martens C."/>
            <person name="Maumus F."/>
            <person name="Michel G."/>
            <person name="Miranda-Saavedra D."/>
            <person name="Morales J."/>
            <person name="Moreau H."/>
            <person name="Motomura T."/>
            <person name="Nagasato C."/>
            <person name="Napoli C.A."/>
            <person name="Nelson D.R."/>
            <person name="Nyvall-Collen P."/>
            <person name="Peters A.F."/>
            <person name="Pommier C."/>
            <person name="Potin P."/>
            <person name="Poulain J."/>
            <person name="Quesneville H."/>
            <person name="Read B."/>
            <person name="Rensing S.A."/>
            <person name="Ritter A."/>
            <person name="Rousvoal S."/>
            <person name="Samanta M."/>
            <person name="Samson G."/>
            <person name="Schroeder D.C."/>
            <person name="Segurens B."/>
            <person name="Strittmatter M."/>
            <person name="Tonon T."/>
            <person name="Tregear J.W."/>
            <person name="Valentin K."/>
            <person name="von Dassow P."/>
            <person name="Yamagishi T."/>
            <person name="Van de Peer Y."/>
            <person name="Wincker P."/>
        </authorList>
    </citation>
    <scope>NUCLEOTIDE SEQUENCE [LARGE SCALE GENOMIC DNA]</scope>
    <source>
        <strain evidence="5">Ec32 / CCAP1310/4</strain>
    </source>
</reference>
<proteinExistence type="predicted"/>
<dbReference type="PROSITE" id="PS50020">
    <property type="entry name" value="WW_DOMAIN_2"/>
    <property type="match status" value="1"/>
</dbReference>
<feature type="region of interest" description="Disordered" evidence="1">
    <location>
        <begin position="1329"/>
        <end position="1428"/>
    </location>
</feature>
<feature type="compositionally biased region" description="Basic and acidic residues" evidence="1">
    <location>
        <begin position="689"/>
        <end position="698"/>
    </location>
</feature>
<feature type="compositionally biased region" description="Low complexity" evidence="1">
    <location>
        <begin position="1731"/>
        <end position="1749"/>
    </location>
</feature>
<evidence type="ECO:0000313" key="5">
    <source>
        <dbReference type="Proteomes" id="UP000002630"/>
    </source>
</evidence>
<feature type="region of interest" description="Disordered" evidence="1">
    <location>
        <begin position="1289"/>
        <end position="1309"/>
    </location>
</feature>
<feature type="compositionally biased region" description="Polar residues" evidence="1">
    <location>
        <begin position="1599"/>
        <end position="1616"/>
    </location>
</feature>
<dbReference type="Gene3D" id="1.10.238.10">
    <property type="entry name" value="EF-hand"/>
    <property type="match status" value="2"/>
</dbReference>
<dbReference type="SUPFAM" id="SSF51045">
    <property type="entry name" value="WW domain"/>
    <property type="match status" value="1"/>
</dbReference>
<dbReference type="OrthoDB" id="6344460at2759"/>
<gene>
    <name evidence="4" type="ORF">Esi_0099_0056</name>
</gene>
<dbReference type="InterPro" id="IPR001202">
    <property type="entry name" value="WW_dom"/>
</dbReference>
<feature type="compositionally biased region" description="Basic and acidic residues" evidence="1">
    <location>
        <begin position="1769"/>
        <end position="1790"/>
    </location>
</feature>
<dbReference type="SMART" id="SM00456">
    <property type="entry name" value="WW"/>
    <property type="match status" value="1"/>
</dbReference>
<feature type="region of interest" description="Disordered" evidence="1">
    <location>
        <begin position="1"/>
        <end position="131"/>
    </location>
</feature>
<feature type="domain" description="WW" evidence="2">
    <location>
        <begin position="1090"/>
        <end position="1123"/>
    </location>
</feature>
<dbReference type="PANTHER" id="PTHR21715:SF0">
    <property type="entry name" value="RH04127P"/>
    <property type="match status" value="1"/>
</dbReference>
<evidence type="ECO:0000256" key="1">
    <source>
        <dbReference type="SAM" id="MobiDB-lite"/>
    </source>
</evidence>
<feature type="region of interest" description="Disordered" evidence="1">
    <location>
        <begin position="349"/>
        <end position="382"/>
    </location>
</feature>
<dbReference type="Pfam" id="PF00397">
    <property type="entry name" value="WW"/>
    <property type="match status" value="1"/>
</dbReference>
<organism evidence="4 5">
    <name type="scientific">Ectocarpus siliculosus</name>
    <name type="common">Brown alga</name>
    <name type="synonym">Conferva siliculosa</name>
    <dbReference type="NCBI Taxonomy" id="2880"/>
    <lineage>
        <taxon>Eukaryota</taxon>
        <taxon>Sar</taxon>
        <taxon>Stramenopiles</taxon>
        <taxon>Ochrophyta</taxon>
        <taxon>PX clade</taxon>
        <taxon>Phaeophyceae</taxon>
        <taxon>Ectocarpales</taxon>
        <taxon>Ectocarpaceae</taxon>
        <taxon>Ectocarpus</taxon>
    </lineage>
</organism>
<dbReference type="Proteomes" id="UP000002630">
    <property type="component" value="Linkage Group LG17"/>
</dbReference>
<feature type="region of interest" description="Disordered" evidence="1">
    <location>
        <begin position="184"/>
        <end position="204"/>
    </location>
</feature>
<feature type="compositionally biased region" description="Basic and acidic residues" evidence="1">
    <location>
        <begin position="652"/>
        <end position="662"/>
    </location>
</feature>
<feature type="compositionally biased region" description="Basic and acidic residues" evidence="1">
    <location>
        <begin position="1713"/>
        <end position="1729"/>
    </location>
</feature>
<dbReference type="PROSITE" id="PS01159">
    <property type="entry name" value="WW_DOMAIN_1"/>
    <property type="match status" value="1"/>
</dbReference>
<dbReference type="STRING" id="2880.D8LUA6"/>
<feature type="compositionally biased region" description="Basic and acidic residues" evidence="1">
    <location>
        <begin position="529"/>
        <end position="543"/>
    </location>
</feature>
<evidence type="ECO:0000259" key="2">
    <source>
        <dbReference type="PROSITE" id="PS50020"/>
    </source>
</evidence>
<dbReference type="InParanoid" id="D8LUA6"/>
<feature type="compositionally biased region" description="Polar residues" evidence="1">
    <location>
        <begin position="1363"/>
        <end position="1373"/>
    </location>
</feature>
<dbReference type="EMBL" id="FN649742">
    <property type="protein sequence ID" value="CBN75447.1"/>
    <property type="molecule type" value="Genomic_DNA"/>
</dbReference>
<dbReference type="Gene3D" id="3.30.1470.10">
    <property type="entry name" value="Photosystem I PsaD, reaction center subunit II"/>
    <property type="match status" value="1"/>
</dbReference>
<evidence type="ECO:0000259" key="3">
    <source>
        <dbReference type="PROSITE" id="PS50222"/>
    </source>
</evidence>
<feature type="region of interest" description="Disordered" evidence="1">
    <location>
        <begin position="722"/>
        <end position="749"/>
    </location>
</feature>
<feature type="domain" description="EF-hand" evidence="3">
    <location>
        <begin position="773"/>
        <end position="808"/>
    </location>
</feature>
<dbReference type="CDD" id="cd00201">
    <property type="entry name" value="WW"/>
    <property type="match status" value="1"/>
</dbReference>
<feature type="region of interest" description="Disordered" evidence="1">
    <location>
        <begin position="1536"/>
        <end position="1869"/>
    </location>
</feature>
<keyword evidence="5" id="KW-1185">Reference proteome</keyword>
<dbReference type="InterPro" id="IPR036020">
    <property type="entry name" value="WW_dom_sf"/>
</dbReference>
<dbReference type="GO" id="GO:0005509">
    <property type="term" value="F:calcium ion binding"/>
    <property type="evidence" value="ECO:0007669"/>
    <property type="project" value="InterPro"/>
</dbReference>
<feature type="region of interest" description="Disordered" evidence="1">
    <location>
        <begin position="251"/>
        <end position="314"/>
    </location>
</feature>
<dbReference type="InterPro" id="IPR053233">
    <property type="entry name" value="ABRA-related"/>
</dbReference>
<feature type="compositionally biased region" description="Basic and acidic residues" evidence="1">
    <location>
        <begin position="1668"/>
        <end position="1684"/>
    </location>
</feature>
<feature type="compositionally biased region" description="Polar residues" evidence="1">
    <location>
        <begin position="1645"/>
        <end position="1667"/>
    </location>
</feature>
<feature type="compositionally biased region" description="Basic and acidic residues" evidence="1">
    <location>
        <begin position="1352"/>
        <end position="1361"/>
    </location>
</feature>